<accession>A0A813P4K3</accession>
<protein>
    <submittedName>
        <fullName evidence="2">Uncharacterized protein</fullName>
    </submittedName>
</protein>
<evidence type="ECO:0000256" key="1">
    <source>
        <dbReference type="SAM" id="MobiDB-lite"/>
    </source>
</evidence>
<feature type="region of interest" description="Disordered" evidence="1">
    <location>
        <begin position="50"/>
        <end position="71"/>
    </location>
</feature>
<feature type="compositionally biased region" description="Basic and acidic residues" evidence="1">
    <location>
        <begin position="1"/>
        <end position="11"/>
    </location>
</feature>
<dbReference type="OrthoDB" id="10021866at2759"/>
<evidence type="ECO:0000313" key="3">
    <source>
        <dbReference type="Proteomes" id="UP000663852"/>
    </source>
</evidence>
<name>A0A813P4K3_ADIRI</name>
<sequence length="420" mass="48515">MLVVDADKDGSNSESPTTDSDDDDDDYRIESCSHTHRSCSRHAPCNRLQHQHLSTESSTHVSLSASSKPAKNDIRTIDKQSGHQKKFDGIKWRRICSAPGCTLYLNRGKFFQNWLCRKHYSLKTDDDVSHRSNSAIAEKTTTKVPKPIRRPRKLSIQKASQKEQLHKQNNMRITSEGARQRYDGRYWRPVCGYDECTCFIVRNGYCHRHDIVMRTESGNNPSKSLNIESQTNSQITPSMSNPKKGDVQMVRQLWNGSKWYSLCNYHTRNCMRRARGKKHKYLCDAHYKEYLKKQKDPSLIDHSDQIPISPTVKRKKLIIDEEDPPTNQQHSQSSIVVMKHTEQCIQTDVTYPLESTKLSQGCIFIDDNENYHNQSESCQISAAVKKEDDYIIKKRHTPINVNAYPFDCKIELTKINSNTF</sequence>
<feature type="compositionally biased region" description="Polar residues" evidence="1">
    <location>
        <begin position="51"/>
        <end position="69"/>
    </location>
</feature>
<feature type="region of interest" description="Disordered" evidence="1">
    <location>
        <begin position="217"/>
        <end position="244"/>
    </location>
</feature>
<reference evidence="2" key="1">
    <citation type="submission" date="2021-02" db="EMBL/GenBank/DDBJ databases">
        <authorList>
            <person name="Nowell W R."/>
        </authorList>
    </citation>
    <scope>NUCLEOTIDE SEQUENCE</scope>
</reference>
<proteinExistence type="predicted"/>
<feature type="compositionally biased region" description="Polar residues" evidence="1">
    <location>
        <begin position="217"/>
        <end position="241"/>
    </location>
</feature>
<dbReference type="EMBL" id="CAJNOJ010000005">
    <property type="protein sequence ID" value="CAF0749072.1"/>
    <property type="molecule type" value="Genomic_DNA"/>
</dbReference>
<gene>
    <name evidence="2" type="ORF">EDS130_LOCUS2177</name>
</gene>
<dbReference type="Proteomes" id="UP000663852">
    <property type="component" value="Unassembled WGS sequence"/>
</dbReference>
<dbReference type="AlphaFoldDB" id="A0A813P4K3"/>
<organism evidence="2 3">
    <name type="scientific">Adineta ricciae</name>
    <name type="common">Rotifer</name>
    <dbReference type="NCBI Taxonomy" id="249248"/>
    <lineage>
        <taxon>Eukaryota</taxon>
        <taxon>Metazoa</taxon>
        <taxon>Spiralia</taxon>
        <taxon>Gnathifera</taxon>
        <taxon>Rotifera</taxon>
        <taxon>Eurotatoria</taxon>
        <taxon>Bdelloidea</taxon>
        <taxon>Adinetida</taxon>
        <taxon>Adinetidae</taxon>
        <taxon>Adineta</taxon>
    </lineage>
</organism>
<feature type="region of interest" description="Disordered" evidence="1">
    <location>
        <begin position="1"/>
        <end position="28"/>
    </location>
</feature>
<evidence type="ECO:0000313" key="2">
    <source>
        <dbReference type="EMBL" id="CAF0749072.1"/>
    </source>
</evidence>
<comment type="caution">
    <text evidence="2">The sequence shown here is derived from an EMBL/GenBank/DDBJ whole genome shotgun (WGS) entry which is preliminary data.</text>
</comment>